<keyword evidence="6" id="KW-0489">Methyltransferase</keyword>
<evidence type="ECO:0000256" key="10">
    <source>
        <dbReference type="ARBA" id="ARBA00023004"/>
    </source>
</evidence>
<dbReference type="PIRSF" id="PIRSF006004">
    <property type="entry name" value="CHP00048"/>
    <property type="match status" value="1"/>
</dbReference>
<dbReference type="OrthoDB" id="538249at2759"/>
<dbReference type="Gene3D" id="3.20.20.70">
    <property type="entry name" value="Aldolase class I"/>
    <property type="match status" value="1"/>
</dbReference>
<evidence type="ECO:0000256" key="7">
    <source>
        <dbReference type="ARBA" id="ARBA00022679"/>
    </source>
</evidence>
<comment type="caution">
    <text evidence="14">The sequence shown here is derived from an EMBL/GenBank/DDBJ whole genome shotgun (WGS) entry which is preliminary data.</text>
</comment>
<keyword evidence="11" id="KW-0411">Iron-sulfur</keyword>
<keyword evidence="8" id="KW-0949">S-adenosyl-L-methionine</keyword>
<gene>
    <name evidence="14" type="ORF">CEUSTIGMA_g8616.t1</name>
</gene>
<dbReference type="PANTHER" id="PTHR30544:SF9">
    <property type="entry name" value="RADICAL SAM SUPERFAMILY PROTEIN"/>
    <property type="match status" value="1"/>
</dbReference>
<dbReference type="InterPro" id="IPR007197">
    <property type="entry name" value="rSAM"/>
</dbReference>
<dbReference type="Proteomes" id="UP000232323">
    <property type="component" value="Unassembled WGS sequence"/>
</dbReference>
<dbReference type="GO" id="GO:0005737">
    <property type="term" value="C:cytoplasm"/>
    <property type="evidence" value="ECO:0007669"/>
    <property type="project" value="UniProtKB-SubCell"/>
</dbReference>
<dbReference type="Gene3D" id="1.10.150.530">
    <property type="match status" value="1"/>
</dbReference>
<dbReference type="GO" id="GO:0051539">
    <property type="term" value="F:4 iron, 4 sulfur cluster binding"/>
    <property type="evidence" value="ECO:0007669"/>
    <property type="project" value="UniProtKB-KW"/>
</dbReference>
<dbReference type="PANTHER" id="PTHR30544">
    <property type="entry name" value="23S RRNA METHYLTRANSFERASE"/>
    <property type="match status" value="1"/>
</dbReference>
<feature type="domain" description="Radical SAM core" evidence="13">
    <location>
        <begin position="135"/>
        <end position="368"/>
    </location>
</feature>
<dbReference type="InterPro" id="IPR004383">
    <property type="entry name" value="rRNA_lsu_MTrfase_RlmN/Cfr"/>
</dbReference>
<dbReference type="GO" id="GO:0008173">
    <property type="term" value="F:RNA methyltransferase activity"/>
    <property type="evidence" value="ECO:0007669"/>
    <property type="project" value="InterPro"/>
</dbReference>
<dbReference type="InterPro" id="IPR058240">
    <property type="entry name" value="rSAM_sf"/>
</dbReference>
<name>A0A250XDL1_9CHLO</name>
<keyword evidence="9" id="KW-0479">Metal-binding</keyword>
<dbReference type="InterPro" id="IPR013785">
    <property type="entry name" value="Aldolase_TIM"/>
</dbReference>
<dbReference type="EMBL" id="BEGY01000062">
    <property type="protein sequence ID" value="GAX81183.1"/>
    <property type="molecule type" value="Genomic_DNA"/>
</dbReference>
<dbReference type="InterPro" id="IPR027492">
    <property type="entry name" value="RNA_MTrfase_RlmN"/>
</dbReference>
<reference evidence="14 15" key="1">
    <citation type="submission" date="2017-08" db="EMBL/GenBank/DDBJ databases">
        <title>Acidophilic green algal genome provides insights into adaptation to an acidic environment.</title>
        <authorList>
            <person name="Hirooka S."/>
            <person name="Hirose Y."/>
            <person name="Kanesaki Y."/>
            <person name="Higuchi S."/>
            <person name="Fujiwara T."/>
            <person name="Onuma R."/>
            <person name="Era A."/>
            <person name="Ohbayashi R."/>
            <person name="Uzuka A."/>
            <person name="Nozaki H."/>
            <person name="Yoshikawa H."/>
            <person name="Miyagishima S.Y."/>
        </authorList>
    </citation>
    <scope>NUCLEOTIDE SEQUENCE [LARGE SCALE GENOMIC DNA]</scope>
    <source>
        <strain evidence="14 15">NIES-2499</strain>
    </source>
</reference>
<dbReference type="SUPFAM" id="SSF102114">
    <property type="entry name" value="Radical SAM enzymes"/>
    <property type="match status" value="1"/>
</dbReference>
<keyword evidence="12" id="KW-1015">Disulfide bond</keyword>
<dbReference type="CDD" id="cd01335">
    <property type="entry name" value="Radical_SAM"/>
    <property type="match status" value="1"/>
</dbReference>
<evidence type="ECO:0000256" key="5">
    <source>
        <dbReference type="ARBA" id="ARBA00022552"/>
    </source>
</evidence>
<sequence>MPSTSGRQFQQQAPRTHAQHEYQLKLKSMTYGELEEWCRSVGESAKRAMQLWRWMYADGQWMSNIEDTVGTTTGFSQGFVDKFNSKITVSGGLELKEVVTAKDGTRKMAFKLTEGPAKGGVIETVLIPVVREAGQRCRITICLSTQVGCAMNCQFCYTGRMGLLGNLSTAQVVEQIVHAKRYLAEQGDRTPLTNVVFMGMGEPLHNMEVVLNAIEIMKCPLGLHMSPGKLTVSTVGLVPEIREFVSRSSKVQLAVSLHATTDEVRDWIVPVNRRHNLESLVSCLGELFPIDGEDRSRIVLIEYIMLRGVNDTEEDAHRLLNLLSKVRAKINLILFNPHAGTKFLPSETEVVSRFRSILIQGGRVCTVRDSRGDDEMAACGQLGDIGLAFKPAPMLPTPEKFTAVVAA</sequence>
<evidence type="ECO:0000256" key="8">
    <source>
        <dbReference type="ARBA" id="ARBA00022691"/>
    </source>
</evidence>
<organism evidence="14 15">
    <name type="scientific">Chlamydomonas eustigma</name>
    <dbReference type="NCBI Taxonomy" id="1157962"/>
    <lineage>
        <taxon>Eukaryota</taxon>
        <taxon>Viridiplantae</taxon>
        <taxon>Chlorophyta</taxon>
        <taxon>core chlorophytes</taxon>
        <taxon>Chlorophyceae</taxon>
        <taxon>CS clade</taxon>
        <taxon>Chlamydomonadales</taxon>
        <taxon>Chlamydomonadaceae</taxon>
        <taxon>Chlamydomonas</taxon>
    </lineage>
</organism>
<keyword evidence="3" id="KW-0004">4Fe-4S</keyword>
<comment type="subcellular location">
    <subcellularLocation>
        <location evidence="2">Cytoplasm</location>
    </subcellularLocation>
</comment>
<dbReference type="InterPro" id="IPR040072">
    <property type="entry name" value="Methyltransferase_A"/>
</dbReference>
<dbReference type="AlphaFoldDB" id="A0A250XDL1"/>
<dbReference type="GO" id="GO:0030488">
    <property type="term" value="P:tRNA methylation"/>
    <property type="evidence" value="ECO:0007669"/>
    <property type="project" value="InterPro"/>
</dbReference>
<keyword evidence="7" id="KW-0808">Transferase</keyword>
<dbReference type="SFLD" id="SFLDS00029">
    <property type="entry name" value="Radical_SAM"/>
    <property type="match status" value="1"/>
</dbReference>
<dbReference type="SFLD" id="SFLDG01062">
    <property type="entry name" value="methyltransferase_(Class_A)"/>
    <property type="match status" value="1"/>
</dbReference>
<comment type="cofactor">
    <cofactor evidence="1">
        <name>[4Fe-4S] cluster</name>
        <dbReference type="ChEBI" id="CHEBI:49883"/>
    </cofactor>
</comment>
<evidence type="ECO:0000313" key="15">
    <source>
        <dbReference type="Proteomes" id="UP000232323"/>
    </source>
</evidence>
<dbReference type="InterPro" id="IPR006638">
    <property type="entry name" value="Elp3/MiaA/NifB-like_rSAM"/>
</dbReference>
<dbReference type="Pfam" id="PF04055">
    <property type="entry name" value="Radical_SAM"/>
    <property type="match status" value="1"/>
</dbReference>
<dbReference type="SFLD" id="SFLDF00275">
    <property type="entry name" value="adenosine_C2_methyltransferase"/>
    <property type="match status" value="1"/>
</dbReference>
<keyword evidence="5" id="KW-0698">rRNA processing</keyword>
<dbReference type="FunFam" id="3.20.20.70:FF:000161">
    <property type="entry name" value="Dual-specificity RNA methyltransferase RlmN"/>
    <property type="match status" value="1"/>
</dbReference>
<dbReference type="NCBIfam" id="TIGR00048">
    <property type="entry name" value="rRNA_mod_RlmN"/>
    <property type="match status" value="1"/>
</dbReference>
<dbReference type="GO" id="GO:0046872">
    <property type="term" value="F:metal ion binding"/>
    <property type="evidence" value="ECO:0007669"/>
    <property type="project" value="UniProtKB-KW"/>
</dbReference>
<evidence type="ECO:0000256" key="9">
    <source>
        <dbReference type="ARBA" id="ARBA00022723"/>
    </source>
</evidence>
<evidence type="ECO:0000259" key="13">
    <source>
        <dbReference type="PROSITE" id="PS51918"/>
    </source>
</evidence>
<keyword evidence="10" id="KW-0408">Iron</keyword>
<proteinExistence type="predicted"/>
<accession>A0A250XDL1</accession>
<evidence type="ECO:0000256" key="1">
    <source>
        <dbReference type="ARBA" id="ARBA00001966"/>
    </source>
</evidence>
<evidence type="ECO:0000313" key="14">
    <source>
        <dbReference type="EMBL" id="GAX81183.1"/>
    </source>
</evidence>
<evidence type="ECO:0000256" key="4">
    <source>
        <dbReference type="ARBA" id="ARBA00022490"/>
    </source>
</evidence>
<dbReference type="PROSITE" id="PS51918">
    <property type="entry name" value="RADICAL_SAM"/>
    <property type="match status" value="1"/>
</dbReference>
<dbReference type="STRING" id="1157962.A0A250XDL1"/>
<evidence type="ECO:0000256" key="3">
    <source>
        <dbReference type="ARBA" id="ARBA00022485"/>
    </source>
</evidence>
<evidence type="ECO:0000256" key="11">
    <source>
        <dbReference type="ARBA" id="ARBA00023014"/>
    </source>
</evidence>
<keyword evidence="4" id="KW-0963">Cytoplasm</keyword>
<dbReference type="SMART" id="SM00729">
    <property type="entry name" value="Elp3"/>
    <property type="match status" value="1"/>
</dbReference>
<evidence type="ECO:0000256" key="6">
    <source>
        <dbReference type="ARBA" id="ARBA00022603"/>
    </source>
</evidence>
<evidence type="ECO:0000256" key="12">
    <source>
        <dbReference type="ARBA" id="ARBA00023157"/>
    </source>
</evidence>
<evidence type="ECO:0000256" key="2">
    <source>
        <dbReference type="ARBA" id="ARBA00004496"/>
    </source>
</evidence>
<keyword evidence="15" id="KW-1185">Reference proteome</keyword>
<dbReference type="GO" id="GO:0070475">
    <property type="term" value="P:rRNA base methylation"/>
    <property type="evidence" value="ECO:0007669"/>
    <property type="project" value="InterPro"/>
</dbReference>
<protein>
    <recommendedName>
        <fullName evidence="13">Radical SAM core domain-containing protein</fullName>
    </recommendedName>
</protein>